<comment type="caution">
    <text evidence="1">The sequence shown here is derived from an EMBL/GenBank/DDBJ whole genome shotgun (WGS) entry which is preliminary data.</text>
</comment>
<gene>
    <name evidence="1" type="primary">Necator_chrIV.g15135</name>
    <name evidence="1" type="ORF">RB195_001840</name>
</gene>
<protein>
    <submittedName>
        <fullName evidence="1">Uncharacterized protein</fullName>
    </submittedName>
</protein>
<evidence type="ECO:0000313" key="2">
    <source>
        <dbReference type="Proteomes" id="UP001303046"/>
    </source>
</evidence>
<name>A0ABR1DG59_NECAM</name>
<reference evidence="1 2" key="1">
    <citation type="submission" date="2023-08" db="EMBL/GenBank/DDBJ databases">
        <title>A Necator americanus chromosomal reference genome.</title>
        <authorList>
            <person name="Ilik V."/>
            <person name="Petrzelkova K.J."/>
            <person name="Pardy F."/>
            <person name="Fuh T."/>
            <person name="Niatou-Singa F.S."/>
            <person name="Gouil Q."/>
            <person name="Baker L."/>
            <person name="Ritchie M.E."/>
            <person name="Jex A.R."/>
            <person name="Gazzola D."/>
            <person name="Li H."/>
            <person name="Toshio Fujiwara R."/>
            <person name="Zhan B."/>
            <person name="Aroian R.V."/>
            <person name="Pafco B."/>
            <person name="Schwarz E.M."/>
        </authorList>
    </citation>
    <scope>NUCLEOTIDE SEQUENCE [LARGE SCALE GENOMIC DNA]</scope>
    <source>
        <strain evidence="1 2">Aroian</strain>
        <tissue evidence="1">Whole animal</tissue>
    </source>
</reference>
<dbReference type="EMBL" id="JAVFWL010000004">
    <property type="protein sequence ID" value="KAK6749473.1"/>
    <property type="molecule type" value="Genomic_DNA"/>
</dbReference>
<dbReference type="Proteomes" id="UP001303046">
    <property type="component" value="Unassembled WGS sequence"/>
</dbReference>
<keyword evidence="2" id="KW-1185">Reference proteome</keyword>
<proteinExistence type="predicted"/>
<organism evidence="1 2">
    <name type="scientific">Necator americanus</name>
    <name type="common">Human hookworm</name>
    <dbReference type="NCBI Taxonomy" id="51031"/>
    <lineage>
        <taxon>Eukaryota</taxon>
        <taxon>Metazoa</taxon>
        <taxon>Ecdysozoa</taxon>
        <taxon>Nematoda</taxon>
        <taxon>Chromadorea</taxon>
        <taxon>Rhabditida</taxon>
        <taxon>Rhabditina</taxon>
        <taxon>Rhabditomorpha</taxon>
        <taxon>Strongyloidea</taxon>
        <taxon>Ancylostomatidae</taxon>
        <taxon>Bunostominae</taxon>
        <taxon>Necator</taxon>
    </lineage>
</organism>
<evidence type="ECO:0000313" key="1">
    <source>
        <dbReference type="EMBL" id="KAK6749473.1"/>
    </source>
</evidence>
<accession>A0ABR1DG59</accession>
<sequence length="161" mass="18314">MSTGERFSSYSGLILTGFRTTSYRHDSMSYFGRENLWNDMSVFPQMVRRQVDMVVEEIGVELVDDVLHSPSRCNGCSLQVPESSHSRLATGEVSTGIADAFSRLCSFSQHFCSSLFKVFLYRLSAKLCEPGREFVFSLRLVLLYAGVSAQEFQETDVSWWF</sequence>